<reference evidence="1 2" key="1">
    <citation type="journal article" date="2021" name="ISME Commun">
        <title>Automated analysis of genomic sequences facilitates high-throughput and comprehensive description of bacteria.</title>
        <authorList>
            <person name="Hitch T.C.A."/>
        </authorList>
    </citation>
    <scope>NUCLEOTIDE SEQUENCE [LARGE SCALE GENOMIC DNA]</scope>
    <source>
        <strain evidence="1 2">Sanger_29</strain>
    </source>
</reference>
<dbReference type="PANTHER" id="PTHR41248">
    <property type="entry name" value="NORD PROTEIN"/>
    <property type="match status" value="1"/>
</dbReference>
<accession>A0ABT2SN97</accession>
<dbReference type="PANTHER" id="PTHR41248:SF1">
    <property type="entry name" value="NORD PROTEIN"/>
    <property type="match status" value="1"/>
</dbReference>
<evidence type="ECO:0000313" key="2">
    <source>
        <dbReference type="Proteomes" id="UP001652338"/>
    </source>
</evidence>
<dbReference type="EMBL" id="JAOQKE010000010">
    <property type="protein sequence ID" value="MCU6725508.1"/>
    <property type="molecule type" value="Genomic_DNA"/>
</dbReference>
<name>A0ABT2SN97_9FIRM</name>
<proteinExistence type="predicted"/>
<dbReference type="SUPFAM" id="SSF53300">
    <property type="entry name" value="vWA-like"/>
    <property type="match status" value="1"/>
</dbReference>
<gene>
    <name evidence="1" type="ORF">OCV47_09120</name>
</gene>
<protein>
    <recommendedName>
        <fullName evidence="3">Nitric oxide reductase activation protein</fullName>
    </recommendedName>
</protein>
<dbReference type="Gene3D" id="3.40.50.410">
    <property type="entry name" value="von Willebrand factor, type A domain"/>
    <property type="match status" value="1"/>
</dbReference>
<dbReference type="Proteomes" id="UP001652338">
    <property type="component" value="Unassembled WGS sequence"/>
</dbReference>
<dbReference type="InterPro" id="IPR051928">
    <property type="entry name" value="NorD/CobT"/>
</dbReference>
<evidence type="ECO:0000313" key="1">
    <source>
        <dbReference type="EMBL" id="MCU6725508.1"/>
    </source>
</evidence>
<keyword evidence="2" id="KW-1185">Reference proteome</keyword>
<dbReference type="InterPro" id="IPR036465">
    <property type="entry name" value="vWFA_dom_sf"/>
</dbReference>
<sequence length="569" mass="65733">MELTHSLKKRATNMVWTAAGRYDFEPVYLFFHSNNEPSLYLNTLEGLAYRTMNPDILLPFLKGLDFGRKPEKFRSLAQLVLEQAVFSRECSRRSSLSALREEYARLHLTEFLPAGRYTELGWERQALIHWKRVLHMDLTDFSRRELSLADAMESIATLPDAELVRSAKAIFRKYYYYQPLDARKSETTKFVGAGLFLVILGQLFSGDLHIRLSDPDKNGFSPVFSRLYVMEKHLLSQTTAKEDHDYMLHTFGPCLFSDSQMALFEKTFCTGYHSRSLLWYAGATSPDLIFGAEQETQYRKNLQYYQKDKRYYERSIHQITEHLKQALEEQQEPDLVRVQSGHLNPGQVYRIPAMHDLSVFYREIIWPMPDFTVDLVLDASSSRCQEQESIAAQAYLITQSLLELQIPVQVTSFRSIRGYTILQLLKTYRETGTADGIFHFFTAGNNRDGLAFRAIRPLMEQYDTPHAKRIVLILTDALPSDSRRAASDHGLLRGKDYRDTLAIDDTREAIRQLRSEGICVAAIFWGGDYAVPSLRRIYGDSFIRIKQIQQFPDAVSGLLMRLLDQMHEQ</sequence>
<comment type="caution">
    <text evidence="1">The sequence shown here is derived from an EMBL/GenBank/DDBJ whole genome shotgun (WGS) entry which is preliminary data.</text>
</comment>
<evidence type="ECO:0008006" key="3">
    <source>
        <dbReference type="Google" id="ProtNLM"/>
    </source>
</evidence>
<dbReference type="RefSeq" id="WP_262654773.1">
    <property type="nucleotide sequence ID" value="NZ_JAOQKE010000010.1"/>
</dbReference>
<organism evidence="1 2">
    <name type="scientific">Muricoprocola aceti</name>
    <dbReference type="NCBI Taxonomy" id="2981772"/>
    <lineage>
        <taxon>Bacteria</taxon>
        <taxon>Bacillati</taxon>
        <taxon>Bacillota</taxon>
        <taxon>Clostridia</taxon>
        <taxon>Lachnospirales</taxon>
        <taxon>Lachnospiraceae</taxon>
        <taxon>Muricoprocola</taxon>
    </lineage>
</organism>